<dbReference type="InterPro" id="IPR036084">
    <property type="entry name" value="Ser_inhib-like_sf"/>
</dbReference>
<dbReference type="RefSeq" id="XP_016990852.2">
    <property type="nucleotide sequence ID" value="XM_017135363.2"/>
</dbReference>
<feature type="domain" description="TIL" evidence="2">
    <location>
        <begin position="31"/>
        <end position="86"/>
    </location>
</feature>
<dbReference type="InterPro" id="IPR002919">
    <property type="entry name" value="TIL_dom"/>
</dbReference>
<keyword evidence="1" id="KW-0732">Signal</keyword>
<dbReference type="EnsemblMetazoa" id="XM_017135363.2">
    <property type="protein sequence ID" value="XP_016990852.2"/>
    <property type="gene ID" value="LOC108052860"/>
</dbReference>
<keyword evidence="4" id="KW-1185">Reference proteome</keyword>
<evidence type="ECO:0000259" key="2">
    <source>
        <dbReference type="Pfam" id="PF01826"/>
    </source>
</evidence>
<name>A0ABM5I6E1_DRORH</name>
<organism evidence="3 4">
    <name type="scientific">Drosophila rhopaloa</name>
    <name type="common">Fruit fly</name>
    <dbReference type="NCBI Taxonomy" id="1041015"/>
    <lineage>
        <taxon>Eukaryota</taxon>
        <taxon>Metazoa</taxon>
        <taxon>Ecdysozoa</taxon>
        <taxon>Arthropoda</taxon>
        <taxon>Hexapoda</taxon>
        <taxon>Insecta</taxon>
        <taxon>Pterygota</taxon>
        <taxon>Neoptera</taxon>
        <taxon>Endopterygota</taxon>
        <taxon>Diptera</taxon>
        <taxon>Brachycera</taxon>
        <taxon>Muscomorpha</taxon>
        <taxon>Ephydroidea</taxon>
        <taxon>Drosophilidae</taxon>
        <taxon>Drosophila</taxon>
        <taxon>Sophophora</taxon>
    </lineage>
</organism>
<accession>A0ABM5I6E1</accession>
<feature type="chain" id="PRO_5046334022" description="TIL domain-containing protein" evidence="1">
    <location>
        <begin position="22"/>
        <end position="98"/>
    </location>
</feature>
<dbReference type="Proteomes" id="UP001652680">
    <property type="component" value="Unassembled WGS sequence"/>
</dbReference>
<sequence>MLDSQITLGLLQLFLLLGGSGSSPLSKPCGKHEERACLPCTEPTCSYPYISEPNCPFLKKCQLGCGCKFGYVRHDLSKLCIPARKCRTPVHQIPIPFL</sequence>
<dbReference type="SUPFAM" id="SSF57567">
    <property type="entry name" value="Serine protease inhibitors"/>
    <property type="match status" value="1"/>
</dbReference>
<reference evidence="4" key="1">
    <citation type="journal article" date="2021" name="Elife">
        <title>Highly contiguous assemblies of 101 drosophilid genomes.</title>
        <authorList>
            <person name="Kim B.Y."/>
            <person name="Wang J.R."/>
            <person name="Miller D.E."/>
            <person name="Barmina O."/>
            <person name="Delaney E."/>
            <person name="Thompson A."/>
            <person name="Comeault A.A."/>
            <person name="Peede D."/>
            <person name="D'Agostino E.R."/>
            <person name="Pelaez J."/>
            <person name="Aguilar J.M."/>
            <person name="Haji D."/>
            <person name="Matsunaga T."/>
            <person name="Armstrong E.E."/>
            <person name="Zych M."/>
            <person name="Ogawa Y."/>
            <person name="Stamenkovic-Radak M."/>
            <person name="Jelic M."/>
            <person name="Veselinovic M.S."/>
            <person name="Tanaskovic M."/>
            <person name="Eric P."/>
            <person name="Gao J.J."/>
            <person name="Katoh T.K."/>
            <person name="Toda M.J."/>
            <person name="Watabe H."/>
            <person name="Watada M."/>
            <person name="Davis J.S."/>
            <person name="Moyle L.C."/>
            <person name="Manoli G."/>
            <person name="Bertolini E."/>
            <person name="Kostal V."/>
            <person name="Hawley R.S."/>
            <person name="Takahashi A."/>
            <person name="Jones C.D."/>
            <person name="Price D.K."/>
            <person name="Whiteman N."/>
            <person name="Kopp A."/>
            <person name="Matute D.R."/>
            <person name="Petrov D.A."/>
        </authorList>
    </citation>
    <scope>NUCLEOTIDE SEQUENCE [LARGE SCALE GENOMIC DNA]</scope>
</reference>
<dbReference type="Pfam" id="PF01826">
    <property type="entry name" value="TIL"/>
    <property type="match status" value="1"/>
</dbReference>
<dbReference type="Gene3D" id="2.10.25.10">
    <property type="entry name" value="Laminin"/>
    <property type="match status" value="1"/>
</dbReference>
<protein>
    <recommendedName>
        <fullName evidence="2">TIL domain-containing protein</fullName>
    </recommendedName>
</protein>
<proteinExistence type="predicted"/>
<evidence type="ECO:0000313" key="4">
    <source>
        <dbReference type="Proteomes" id="UP001652680"/>
    </source>
</evidence>
<feature type="signal peptide" evidence="1">
    <location>
        <begin position="1"/>
        <end position="21"/>
    </location>
</feature>
<evidence type="ECO:0000313" key="3">
    <source>
        <dbReference type="EnsemblMetazoa" id="XP_016990852.2"/>
    </source>
</evidence>
<dbReference type="GeneID" id="108052860"/>
<reference evidence="3" key="2">
    <citation type="submission" date="2025-05" db="UniProtKB">
        <authorList>
            <consortium name="EnsemblMetazoa"/>
        </authorList>
    </citation>
    <scope>IDENTIFICATION</scope>
</reference>
<evidence type="ECO:0000256" key="1">
    <source>
        <dbReference type="SAM" id="SignalP"/>
    </source>
</evidence>